<dbReference type="EMBL" id="BK032710">
    <property type="protein sequence ID" value="DAF56222.1"/>
    <property type="molecule type" value="Genomic_DNA"/>
</dbReference>
<protein>
    <submittedName>
        <fullName evidence="1">Uncharacterized protein</fullName>
    </submittedName>
</protein>
<organism evidence="1">
    <name type="scientific">Podoviridae sp. ctxqo3</name>
    <dbReference type="NCBI Taxonomy" id="2827755"/>
    <lineage>
        <taxon>Viruses</taxon>
        <taxon>Duplodnaviria</taxon>
        <taxon>Heunggongvirae</taxon>
        <taxon>Uroviricota</taxon>
        <taxon>Caudoviricetes</taxon>
    </lineage>
</organism>
<sequence length="165" mass="19689">MPKREKREFEANGKSLSKEKTIYQTLKEMIGTDTKVYYIMWKFCPEYLRGAEKSPVKNFDDLKNRYAVFSDSITEEVCQKYILEAGCQAAIKWLLKRLHQKKQIELYQTYYDKAMQGDVQAFKAFEDFSEKFFKGDQENQLTKLLNRIPDNALEDEEDYSYTYKE</sequence>
<reference evidence="1" key="1">
    <citation type="journal article" date="2021" name="Proc. Natl. Acad. Sci. U.S.A.">
        <title>A Catalog of Tens of Thousands of Viruses from Human Metagenomes Reveals Hidden Associations with Chronic Diseases.</title>
        <authorList>
            <person name="Tisza M.J."/>
            <person name="Buck C.B."/>
        </authorList>
    </citation>
    <scope>NUCLEOTIDE SEQUENCE</scope>
    <source>
        <strain evidence="1">Ctxqo3</strain>
    </source>
</reference>
<name>A0A8S5SZ40_9CAUD</name>
<evidence type="ECO:0000313" key="1">
    <source>
        <dbReference type="EMBL" id="DAF56222.1"/>
    </source>
</evidence>
<accession>A0A8S5SZ40</accession>
<proteinExistence type="predicted"/>